<evidence type="ECO:0000256" key="1">
    <source>
        <dbReference type="SAM" id="MobiDB-lite"/>
    </source>
</evidence>
<feature type="compositionally biased region" description="Basic and acidic residues" evidence="1">
    <location>
        <begin position="29"/>
        <end position="43"/>
    </location>
</feature>
<accession>A0A9E7E9T3</accession>
<reference evidence="2" key="1">
    <citation type="submission" date="2022-05" db="EMBL/GenBank/DDBJ databases">
        <title>The Musa troglodytarum L. genome provides insights into the mechanism of non-climacteric behaviour and enrichment of carotenoids.</title>
        <authorList>
            <person name="Wang J."/>
        </authorList>
    </citation>
    <scope>NUCLEOTIDE SEQUENCE</scope>
    <source>
        <tissue evidence="2">Leaf</tissue>
    </source>
</reference>
<dbReference type="AlphaFoldDB" id="A0A9E7E9T3"/>
<name>A0A9E7E9T3_9LILI</name>
<dbReference type="Proteomes" id="UP001055439">
    <property type="component" value="Chromosome 1"/>
</dbReference>
<gene>
    <name evidence="2" type="ORF">MUK42_24928</name>
</gene>
<feature type="region of interest" description="Disordered" evidence="1">
    <location>
        <begin position="224"/>
        <end position="255"/>
    </location>
</feature>
<keyword evidence="3" id="KW-1185">Reference proteome</keyword>
<feature type="region of interest" description="Disordered" evidence="1">
    <location>
        <begin position="1"/>
        <end position="56"/>
    </location>
</feature>
<protein>
    <submittedName>
        <fullName evidence="2">Uncharacterized protein</fullName>
    </submittedName>
</protein>
<proteinExistence type="predicted"/>
<evidence type="ECO:0000313" key="2">
    <source>
        <dbReference type="EMBL" id="URD73091.1"/>
    </source>
</evidence>
<dbReference type="EMBL" id="CP097502">
    <property type="protein sequence ID" value="URD73091.1"/>
    <property type="molecule type" value="Genomic_DNA"/>
</dbReference>
<feature type="compositionally biased region" description="Basic and acidic residues" evidence="1">
    <location>
        <begin position="232"/>
        <end position="246"/>
    </location>
</feature>
<sequence>MDETRKGSFAHDLGLGSVPRHPRPSEAVGGRERRPKERGGEERRRRRRRRKGVVSFGSGFPSPRPLSVRFLSFSCVCYDTERATTVRVYAFAPPFAGARQDSAFFSHVYPGTHLETVGPSRNSPVIGRQTCRLLRPIPGVVSWSSVPNTAPRAPLLHPPQGSDNFHSRRSWSPRWNGQGPLIGAYRWTATMLPEVSNWAAMGLKFFEPLRSVPLGQRFGGYRCGFSPGADPTRNDPIKDRPRESGDQRGVSVTES</sequence>
<organism evidence="2 3">
    <name type="scientific">Musa troglodytarum</name>
    <name type="common">fe'i banana</name>
    <dbReference type="NCBI Taxonomy" id="320322"/>
    <lineage>
        <taxon>Eukaryota</taxon>
        <taxon>Viridiplantae</taxon>
        <taxon>Streptophyta</taxon>
        <taxon>Embryophyta</taxon>
        <taxon>Tracheophyta</taxon>
        <taxon>Spermatophyta</taxon>
        <taxon>Magnoliopsida</taxon>
        <taxon>Liliopsida</taxon>
        <taxon>Zingiberales</taxon>
        <taxon>Musaceae</taxon>
        <taxon>Musa</taxon>
    </lineage>
</organism>
<evidence type="ECO:0000313" key="3">
    <source>
        <dbReference type="Proteomes" id="UP001055439"/>
    </source>
</evidence>